<proteinExistence type="predicted"/>
<dbReference type="Proteomes" id="UP000228596">
    <property type="component" value="Unassembled WGS sequence"/>
</dbReference>
<dbReference type="EMBL" id="PEZV01000019">
    <property type="protein sequence ID" value="PIT97333.1"/>
    <property type="molecule type" value="Genomic_DNA"/>
</dbReference>
<protein>
    <submittedName>
        <fullName evidence="1">Uncharacterized protein</fullName>
    </submittedName>
</protein>
<gene>
    <name evidence="1" type="ORF">COT77_02080</name>
</gene>
<organism evidence="1 2">
    <name type="scientific">Candidatus Berkelbacteria bacterium CG10_big_fil_rev_8_21_14_0_10_41_12</name>
    <dbReference type="NCBI Taxonomy" id="1974513"/>
    <lineage>
        <taxon>Bacteria</taxon>
        <taxon>Candidatus Berkelbacteria</taxon>
    </lineage>
</organism>
<evidence type="ECO:0000313" key="1">
    <source>
        <dbReference type="EMBL" id="PIT97333.1"/>
    </source>
</evidence>
<evidence type="ECO:0000313" key="2">
    <source>
        <dbReference type="Proteomes" id="UP000228596"/>
    </source>
</evidence>
<dbReference type="AlphaFoldDB" id="A0A2M6WX09"/>
<sequence>MKRFILRHYDFIKKGAGGRPGEHLQSGVDGVLCETSLKLEVVGLCDVNLTYGLETVLTQGVAFDIGKTSVVNTKRDHRRQLFFIRWEMVELGVRLWTCGNGLHREDRHGNLLNTNPT</sequence>
<reference evidence="2" key="1">
    <citation type="submission" date="2017-09" db="EMBL/GenBank/DDBJ databases">
        <title>Depth-based differentiation of microbial function through sediment-hosted aquifers and enrichment of novel symbionts in the deep terrestrial subsurface.</title>
        <authorList>
            <person name="Probst A.J."/>
            <person name="Ladd B."/>
            <person name="Jarett J.K."/>
            <person name="Geller-Mcgrath D.E."/>
            <person name="Sieber C.M.K."/>
            <person name="Emerson J.B."/>
            <person name="Anantharaman K."/>
            <person name="Thomas B.C."/>
            <person name="Malmstrom R."/>
            <person name="Stieglmeier M."/>
            <person name="Klingl A."/>
            <person name="Woyke T."/>
            <person name="Ryan C.M."/>
            <person name="Banfield J.F."/>
        </authorList>
    </citation>
    <scope>NUCLEOTIDE SEQUENCE [LARGE SCALE GENOMIC DNA]</scope>
</reference>
<name>A0A2M6WX09_9BACT</name>
<comment type="caution">
    <text evidence="1">The sequence shown here is derived from an EMBL/GenBank/DDBJ whole genome shotgun (WGS) entry which is preliminary data.</text>
</comment>
<accession>A0A2M6WX09</accession>